<name>A0A3L9M894_9FLAO</name>
<proteinExistence type="predicted"/>
<feature type="chain" id="PRO_5018125575" evidence="1">
    <location>
        <begin position="19"/>
        <end position="240"/>
    </location>
</feature>
<accession>A0A3L9M894</accession>
<dbReference type="AlphaFoldDB" id="A0A3L9M894"/>
<dbReference type="RefSeq" id="WP_121934982.1">
    <property type="nucleotide sequence ID" value="NZ_RDOJ01000012.1"/>
</dbReference>
<feature type="signal peptide" evidence="1">
    <location>
        <begin position="1"/>
        <end position="18"/>
    </location>
</feature>
<dbReference type="InterPro" id="IPR005901">
    <property type="entry name" value="GLPGLI"/>
</dbReference>
<dbReference type="OrthoDB" id="1429333at2"/>
<protein>
    <submittedName>
        <fullName evidence="2">GLPGLI family protein</fullName>
    </submittedName>
</protein>
<keyword evidence="3" id="KW-1185">Reference proteome</keyword>
<dbReference type="EMBL" id="RDOJ01000012">
    <property type="protein sequence ID" value="RLZ08763.1"/>
    <property type="molecule type" value="Genomic_DNA"/>
</dbReference>
<evidence type="ECO:0000313" key="2">
    <source>
        <dbReference type="EMBL" id="RLZ08763.1"/>
    </source>
</evidence>
<gene>
    <name evidence="2" type="ORF">EAH69_09595</name>
</gene>
<sequence>MKKLLSVALFASVFFVNAQEKLEIQYKFEYAFDLSKADKSSTLDFYKSSNENTAEFSLVTSKTEAVFNPIEKLNNQQDKGVGKLSILPPKDSYYVNYETKELVELKNMIRKVFIVSDSLSTYNWTIQKDKSKLLGYDVKKAIAIDGKYTYEAWFAPSLNFKSGPFKFNGLPGVILQLTEIDAQGHKKITTAFDVKINDKAKIERPTKGEVISKEGYNEYVEEMMKRQQEMLNNRVNKKID</sequence>
<comment type="caution">
    <text evidence="2">The sequence shown here is derived from an EMBL/GenBank/DDBJ whole genome shotgun (WGS) entry which is preliminary data.</text>
</comment>
<dbReference type="NCBIfam" id="TIGR01200">
    <property type="entry name" value="GLPGLI"/>
    <property type="match status" value="1"/>
</dbReference>
<dbReference type="Pfam" id="PF22252">
    <property type="entry name" value="PNGase_F-II_N"/>
    <property type="match status" value="1"/>
</dbReference>
<reference evidence="2 3" key="1">
    <citation type="submission" date="2018-10" db="EMBL/GenBank/DDBJ databases">
        <authorList>
            <person name="Chen X."/>
        </authorList>
    </citation>
    <scope>NUCLEOTIDE SEQUENCE [LARGE SCALE GENOMIC DNA]</scope>
    <source>
        <strain evidence="2 3">YIM 102668</strain>
    </source>
</reference>
<evidence type="ECO:0000313" key="3">
    <source>
        <dbReference type="Proteomes" id="UP000275348"/>
    </source>
</evidence>
<organism evidence="2 3">
    <name type="scientific">Faecalibacter macacae</name>
    <dbReference type="NCBI Taxonomy" id="1859289"/>
    <lineage>
        <taxon>Bacteria</taxon>
        <taxon>Pseudomonadati</taxon>
        <taxon>Bacteroidota</taxon>
        <taxon>Flavobacteriia</taxon>
        <taxon>Flavobacteriales</taxon>
        <taxon>Weeksellaceae</taxon>
        <taxon>Faecalibacter</taxon>
    </lineage>
</organism>
<dbReference type="Proteomes" id="UP000275348">
    <property type="component" value="Unassembled WGS sequence"/>
</dbReference>
<evidence type="ECO:0000256" key="1">
    <source>
        <dbReference type="SAM" id="SignalP"/>
    </source>
</evidence>
<keyword evidence="1" id="KW-0732">Signal</keyword>